<keyword evidence="2" id="KW-0472">Membrane</keyword>
<reference evidence="4" key="1">
    <citation type="journal article" date="2019" name="Int. J. Syst. Evol. Microbiol.">
        <title>The Global Catalogue of Microorganisms (GCM) 10K type strain sequencing project: providing services to taxonomists for standard genome sequencing and annotation.</title>
        <authorList>
            <consortium name="The Broad Institute Genomics Platform"/>
            <consortium name="The Broad Institute Genome Sequencing Center for Infectious Disease"/>
            <person name="Wu L."/>
            <person name="Ma J."/>
        </authorList>
    </citation>
    <scope>NUCLEOTIDE SEQUENCE [LARGE SCALE GENOMIC DNA]</scope>
    <source>
        <strain evidence="4">JCM 17326</strain>
    </source>
</reference>
<evidence type="ECO:0008006" key="5">
    <source>
        <dbReference type="Google" id="ProtNLM"/>
    </source>
</evidence>
<sequence length="526" mass="55812">MGEGDVRLDGAEPAPPGPGDAGTAELDRLRAEVAELRGRLETGARRRHRGRAVRRAAAATLVALAGFGLVCSVIGLWGARTTLDTERWVSTVDSLPSHPEVTNAMAAYLTDEVFRALDVQRRLAEALPPKAAFLAGPVTGAVHDYTKGIVTRFMASEQFRTLWNDANRFAHTQILAILESRSQSVSIEGSTITLNLLPVVNNLLVAVEARLPTLFGKRLDLPALTSGAVPPGLRERVQTATGVLLPADFAQIKLYDRPLLGQLQEALLTFKRLIALLIAGTLLALALALWISPHRRRTVLQLGLWLSIAAVVLSSGLRAVRDQFLALVPEGMYRQGVSVAVYDIFGELRQWGSWILWSGIVVAALCHLAGPGRVPVALRGYAVTGTQATARWIRSIGTGTGAGTGRGARVRTWIGRHLDVLRVGGVAVAAVVALLFSSWTALLVVAAVLAGYEVLVTVIAHAGRDAPALLTGEVEDGAGPAGRGLPPADEIDADKVDAGEIRTGEIEAGEVPAGARRTGEIEPLPH</sequence>
<feature type="transmembrane region" description="Helical" evidence="2">
    <location>
        <begin position="273"/>
        <end position="292"/>
    </location>
</feature>
<feature type="transmembrane region" description="Helical" evidence="2">
    <location>
        <begin position="299"/>
        <end position="320"/>
    </location>
</feature>
<accession>A0ABP6ZK80</accession>
<feature type="region of interest" description="Disordered" evidence="1">
    <location>
        <begin position="473"/>
        <end position="526"/>
    </location>
</feature>
<dbReference type="Proteomes" id="UP001500630">
    <property type="component" value="Unassembled WGS sequence"/>
</dbReference>
<keyword evidence="4" id="KW-1185">Reference proteome</keyword>
<evidence type="ECO:0000256" key="1">
    <source>
        <dbReference type="SAM" id="MobiDB-lite"/>
    </source>
</evidence>
<comment type="caution">
    <text evidence="3">The sequence shown here is derived from an EMBL/GenBank/DDBJ whole genome shotgun (WGS) entry which is preliminary data.</text>
</comment>
<keyword evidence="2" id="KW-1133">Transmembrane helix</keyword>
<dbReference type="EMBL" id="BAABDQ010000047">
    <property type="protein sequence ID" value="GAA3611334.1"/>
    <property type="molecule type" value="Genomic_DNA"/>
</dbReference>
<evidence type="ECO:0000313" key="3">
    <source>
        <dbReference type="EMBL" id="GAA3611334.1"/>
    </source>
</evidence>
<organism evidence="3 4">
    <name type="scientific">Nonomuraea rosea</name>
    <dbReference type="NCBI Taxonomy" id="638574"/>
    <lineage>
        <taxon>Bacteria</taxon>
        <taxon>Bacillati</taxon>
        <taxon>Actinomycetota</taxon>
        <taxon>Actinomycetes</taxon>
        <taxon>Streptosporangiales</taxon>
        <taxon>Streptosporangiaceae</taxon>
        <taxon>Nonomuraea</taxon>
    </lineage>
</organism>
<evidence type="ECO:0000313" key="4">
    <source>
        <dbReference type="Proteomes" id="UP001500630"/>
    </source>
</evidence>
<gene>
    <name evidence="3" type="ORF">GCM10022419_115440</name>
</gene>
<feature type="compositionally biased region" description="Basic and acidic residues" evidence="1">
    <location>
        <begin position="493"/>
        <end position="505"/>
    </location>
</feature>
<name>A0ABP6ZK80_9ACTN</name>
<protein>
    <recommendedName>
        <fullName evidence="5">Integral membrane protein</fullName>
    </recommendedName>
</protein>
<dbReference type="RefSeq" id="WP_345575945.1">
    <property type="nucleotide sequence ID" value="NZ_BAABDQ010000047.1"/>
</dbReference>
<feature type="region of interest" description="Disordered" evidence="1">
    <location>
        <begin position="1"/>
        <end position="23"/>
    </location>
</feature>
<evidence type="ECO:0000256" key="2">
    <source>
        <dbReference type="SAM" id="Phobius"/>
    </source>
</evidence>
<feature type="compositionally biased region" description="Basic and acidic residues" evidence="1">
    <location>
        <begin position="517"/>
        <end position="526"/>
    </location>
</feature>
<keyword evidence="2" id="KW-0812">Transmembrane</keyword>
<feature type="transmembrane region" description="Helical" evidence="2">
    <location>
        <begin position="419"/>
        <end position="436"/>
    </location>
</feature>
<proteinExistence type="predicted"/>
<feature type="transmembrane region" description="Helical" evidence="2">
    <location>
        <begin position="56"/>
        <end position="77"/>
    </location>
</feature>
<feature type="compositionally biased region" description="Basic and acidic residues" evidence="1">
    <location>
        <begin position="1"/>
        <end position="10"/>
    </location>
</feature>
<feature type="transmembrane region" description="Helical" evidence="2">
    <location>
        <begin position="351"/>
        <end position="370"/>
    </location>
</feature>